<dbReference type="Gene3D" id="3.40.50.720">
    <property type="entry name" value="NAD(P)-binding Rossmann-like Domain"/>
    <property type="match status" value="1"/>
</dbReference>
<dbReference type="VEuPathDB" id="AmoebaDB:ACA1_164330"/>
<dbReference type="SUPFAM" id="SSF51735">
    <property type="entry name" value="NAD(P)-binding Rossmann-fold domains"/>
    <property type="match status" value="1"/>
</dbReference>
<name>L8GSK3_ACACF</name>
<comment type="function">
    <text evidence="3">Putative oxidoreductase.</text>
</comment>
<dbReference type="PANTHER" id="PTHR44196">
    <property type="entry name" value="DEHYDROGENASE/REDUCTASE SDR FAMILY MEMBER 7B"/>
    <property type="match status" value="1"/>
</dbReference>
<dbReference type="PANTHER" id="PTHR44196:SF1">
    <property type="entry name" value="DEHYDROGENASE_REDUCTASE SDR FAMILY MEMBER 7B"/>
    <property type="match status" value="1"/>
</dbReference>
<dbReference type="STRING" id="1257118.L8GSK3"/>
<evidence type="ECO:0000256" key="5">
    <source>
        <dbReference type="SAM" id="SignalP"/>
    </source>
</evidence>
<comment type="similarity">
    <text evidence="1 4">Belongs to the short-chain dehydrogenases/reductases (SDR) family.</text>
</comment>
<feature type="domain" description="Ketoreductase" evidence="6">
    <location>
        <begin position="34"/>
        <end position="205"/>
    </location>
</feature>
<evidence type="ECO:0000256" key="2">
    <source>
        <dbReference type="ARBA" id="ARBA00023002"/>
    </source>
</evidence>
<feature type="chain" id="PRO_5012610179" evidence="5">
    <location>
        <begin position="16"/>
        <end position="281"/>
    </location>
</feature>
<dbReference type="GO" id="GO:0016491">
    <property type="term" value="F:oxidoreductase activity"/>
    <property type="evidence" value="ECO:0007669"/>
    <property type="project" value="UniProtKB-KW"/>
</dbReference>
<evidence type="ECO:0000313" key="7">
    <source>
        <dbReference type="EMBL" id="ELR15573.1"/>
    </source>
</evidence>
<dbReference type="PRINTS" id="PR00080">
    <property type="entry name" value="SDRFAMILY"/>
</dbReference>
<dbReference type="Proteomes" id="UP000011083">
    <property type="component" value="Unassembled WGS sequence"/>
</dbReference>
<dbReference type="OMA" id="YFWIMAK"/>
<evidence type="ECO:0000256" key="1">
    <source>
        <dbReference type="ARBA" id="ARBA00006484"/>
    </source>
</evidence>
<keyword evidence="2" id="KW-0560">Oxidoreductase</keyword>
<dbReference type="NCBIfam" id="NF004825">
    <property type="entry name" value="PRK06181.1"/>
    <property type="match status" value="1"/>
</dbReference>
<feature type="signal peptide" evidence="5">
    <location>
        <begin position="1"/>
        <end position="15"/>
    </location>
</feature>
<keyword evidence="8" id="KW-1185">Reference proteome</keyword>
<organism evidence="7 8">
    <name type="scientific">Acanthamoeba castellanii (strain ATCC 30010 / Neff)</name>
    <dbReference type="NCBI Taxonomy" id="1257118"/>
    <lineage>
        <taxon>Eukaryota</taxon>
        <taxon>Amoebozoa</taxon>
        <taxon>Discosea</taxon>
        <taxon>Longamoebia</taxon>
        <taxon>Centramoebida</taxon>
        <taxon>Acanthamoebidae</taxon>
        <taxon>Acanthamoeba</taxon>
    </lineage>
</organism>
<dbReference type="InterPro" id="IPR020904">
    <property type="entry name" value="Sc_DH/Rdtase_CS"/>
</dbReference>
<dbReference type="InterPro" id="IPR002347">
    <property type="entry name" value="SDR_fam"/>
</dbReference>
<dbReference type="Pfam" id="PF00106">
    <property type="entry name" value="adh_short"/>
    <property type="match status" value="1"/>
</dbReference>
<dbReference type="EMBL" id="KB008026">
    <property type="protein sequence ID" value="ELR15573.1"/>
    <property type="molecule type" value="Genomic_DNA"/>
</dbReference>
<dbReference type="CDD" id="cd05332">
    <property type="entry name" value="11beta-HSD1_like_SDR_c"/>
    <property type="match status" value="1"/>
</dbReference>
<dbReference type="SMART" id="SM00822">
    <property type="entry name" value="PKS_KR"/>
    <property type="match status" value="1"/>
</dbReference>
<keyword evidence="5" id="KW-0732">Signal</keyword>
<sequence length="281" mass="30277">MEALWWSLLVTVVAAALWRWMRRTNTVVGDFKGKVVWITGASSGLGEALALELQAAGARLILSARREDQLERTPAGEEPSVLPLDVAELASLEGKVKDATAIHGRIDVLINNAGVSLEVDQRVMNINYFGTIALTKALVPAMTKQTTGGHIVVISSVQGKLGIPFRSAYAASKHALHGFFDSARFELEKQGIAVTLVCPGYIKTDLSLNALTGSGTSYGKMDETTAKGYEPAYVAQRVMQAVSEKRDEIMVAKPDATAGVFLKVLCPSLLKTILRKRAVTH</sequence>
<reference evidence="7 8" key="1">
    <citation type="journal article" date="2013" name="Genome Biol.">
        <title>Genome of Acanthamoeba castellanii highlights extensive lateral gene transfer and early evolution of tyrosine kinase signaling.</title>
        <authorList>
            <person name="Clarke M."/>
            <person name="Lohan A.J."/>
            <person name="Liu B."/>
            <person name="Lagkouvardos I."/>
            <person name="Roy S."/>
            <person name="Zafar N."/>
            <person name="Bertelli C."/>
            <person name="Schilde C."/>
            <person name="Kianianmomeni A."/>
            <person name="Burglin T.R."/>
            <person name="Frech C."/>
            <person name="Turcotte B."/>
            <person name="Kopec K.O."/>
            <person name="Synnott J.M."/>
            <person name="Choo C."/>
            <person name="Paponov I."/>
            <person name="Finkler A."/>
            <person name="Soon Heng Tan C."/>
            <person name="Hutchins A.P."/>
            <person name="Weinmeier T."/>
            <person name="Rattei T."/>
            <person name="Chu J.S."/>
            <person name="Gimenez G."/>
            <person name="Irimia M."/>
            <person name="Rigden D.J."/>
            <person name="Fitzpatrick D.A."/>
            <person name="Lorenzo-Morales J."/>
            <person name="Bateman A."/>
            <person name="Chiu C.H."/>
            <person name="Tang P."/>
            <person name="Hegemann P."/>
            <person name="Fromm H."/>
            <person name="Raoult D."/>
            <person name="Greub G."/>
            <person name="Miranda-Saavedra D."/>
            <person name="Chen N."/>
            <person name="Nash P."/>
            <person name="Ginger M.L."/>
            <person name="Horn M."/>
            <person name="Schaap P."/>
            <person name="Caler L."/>
            <person name="Loftus B."/>
        </authorList>
    </citation>
    <scope>NUCLEOTIDE SEQUENCE [LARGE SCALE GENOMIC DNA]</scope>
    <source>
        <strain evidence="7 8">Neff</strain>
    </source>
</reference>
<dbReference type="InterPro" id="IPR057326">
    <property type="entry name" value="KR_dom"/>
</dbReference>
<dbReference type="GO" id="GO:0016020">
    <property type="term" value="C:membrane"/>
    <property type="evidence" value="ECO:0007669"/>
    <property type="project" value="TreeGrafter"/>
</dbReference>
<dbReference type="AlphaFoldDB" id="L8GSK3"/>
<dbReference type="KEGG" id="acan:ACA1_164330"/>
<dbReference type="RefSeq" id="XP_004337586.1">
    <property type="nucleotide sequence ID" value="XM_004337538.1"/>
</dbReference>
<dbReference type="GeneID" id="14916169"/>
<gene>
    <name evidence="7" type="ORF">ACA1_164330</name>
</gene>
<evidence type="ECO:0000256" key="3">
    <source>
        <dbReference type="ARBA" id="ARBA00037096"/>
    </source>
</evidence>
<evidence type="ECO:0000256" key="4">
    <source>
        <dbReference type="RuleBase" id="RU000363"/>
    </source>
</evidence>
<dbReference type="InterPro" id="IPR036291">
    <property type="entry name" value="NAD(P)-bd_dom_sf"/>
</dbReference>
<dbReference type="OrthoDB" id="1933717at2759"/>
<dbReference type="PROSITE" id="PS00061">
    <property type="entry name" value="ADH_SHORT"/>
    <property type="match status" value="1"/>
</dbReference>
<accession>L8GSK3</accession>
<dbReference type="PRINTS" id="PR00081">
    <property type="entry name" value="GDHRDH"/>
</dbReference>
<protein>
    <submittedName>
        <fullName evidence="7">Dehydrogenase/reductase SDR family protein 7like, putative</fullName>
    </submittedName>
</protein>
<evidence type="ECO:0000259" key="6">
    <source>
        <dbReference type="SMART" id="SM00822"/>
    </source>
</evidence>
<evidence type="ECO:0000313" key="8">
    <source>
        <dbReference type="Proteomes" id="UP000011083"/>
    </source>
</evidence>
<proteinExistence type="inferred from homology"/>